<feature type="chain" id="PRO_5043788727" description="AAA+ ATPase domain-containing protein" evidence="2">
    <location>
        <begin position="17"/>
        <end position="331"/>
    </location>
</feature>
<dbReference type="GO" id="GO:0005524">
    <property type="term" value="F:ATP binding"/>
    <property type="evidence" value="ECO:0007669"/>
    <property type="project" value="InterPro"/>
</dbReference>
<keyword evidence="4" id="KW-1185">Reference proteome</keyword>
<evidence type="ECO:0000313" key="4">
    <source>
        <dbReference type="Proteomes" id="UP001445335"/>
    </source>
</evidence>
<dbReference type="InterPro" id="IPR027417">
    <property type="entry name" value="P-loop_NTPase"/>
</dbReference>
<sequence length="331" mass="36353">MPLPAIISWGAAAAVATIVAVLRSGPADFAPGVCERVEPYLLEHLVGQDLAVRQLCDAVCDHVGAERPARPLVLSVHGPPGVGKSLLHLLLARSLYSTRPSASQRCPGPDCGGYKVFYGMDYVAAEREAQHAHMRGALLAHVRLHPQSLLVVEEYDKLDCATRGLFRQLIENPASANVSLERSIIVLESNTGYSQLHGMLVEAGDRSLVSMEAAQRALKDLVFGRWLDEACEPRADTLKSVGLVDFFLPFLPLERRHLVALFEARLRERRDAWRRAEGAELAWAPDVSDFLADRVDYDGAFPIEGAKEVATLMTRYVTRALRERTLPASGL</sequence>
<dbReference type="AlphaFoldDB" id="A0AAW1QDE1"/>
<accession>A0AAW1QDE1</accession>
<dbReference type="Pfam" id="PF06309">
    <property type="entry name" value="Torsin"/>
    <property type="match status" value="1"/>
</dbReference>
<dbReference type="Proteomes" id="UP001445335">
    <property type="component" value="Unassembled WGS sequence"/>
</dbReference>
<dbReference type="InterPro" id="IPR010448">
    <property type="entry name" value="Torsin"/>
</dbReference>
<dbReference type="GO" id="GO:0016887">
    <property type="term" value="F:ATP hydrolysis activity"/>
    <property type="evidence" value="ECO:0007669"/>
    <property type="project" value="InterPro"/>
</dbReference>
<protein>
    <recommendedName>
        <fullName evidence="5">AAA+ ATPase domain-containing protein</fullName>
    </recommendedName>
</protein>
<keyword evidence="2" id="KW-0732">Signal</keyword>
<dbReference type="Gene3D" id="3.40.50.300">
    <property type="entry name" value="P-loop containing nucleotide triphosphate hydrolases"/>
    <property type="match status" value="1"/>
</dbReference>
<evidence type="ECO:0000256" key="2">
    <source>
        <dbReference type="SAM" id="SignalP"/>
    </source>
</evidence>
<comment type="caution">
    <text evidence="3">The sequence shown here is derived from an EMBL/GenBank/DDBJ whole genome shotgun (WGS) entry which is preliminary data.</text>
</comment>
<dbReference type="PANTHER" id="PTHR10760">
    <property type="entry name" value="TORSIN"/>
    <property type="match status" value="1"/>
</dbReference>
<dbReference type="EMBL" id="JALJOU010000120">
    <property type="protein sequence ID" value="KAK9819389.1"/>
    <property type="molecule type" value="Genomic_DNA"/>
</dbReference>
<name>A0AAW1QDE1_9CHLO</name>
<dbReference type="GO" id="GO:0005737">
    <property type="term" value="C:cytoplasm"/>
    <property type="evidence" value="ECO:0007669"/>
    <property type="project" value="UniProtKB-ARBA"/>
</dbReference>
<dbReference type="SUPFAM" id="SSF52540">
    <property type="entry name" value="P-loop containing nucleoside triphosphate hydrolases"/>
    <property type="match status" value="1"/>
</dbReference>
<feature type="signal peptide" evidence="2">
    <location>
        <begin position="1"/>
        <end position="16"/>
    </location>
</feature>
<dbReference type="PANTHER" id="PTHR10760:SF2">
    <property type="entry name" value="LD13476P-RELATED"/>
    <property type="match status" value="1"/>
</dbReference>
<evidence type="ECO:0000256" key="1">
    <source>
        <dbReference type="ARBA" id="ARBA00006235"/>
    </source>
</evidence>
<comment type="similarity">
    <text evidence="1">Belongs to the ClpA/ClpB family. Torsin subfamily.</text>
</comment>
<evidence type="ECO:0008006" key="5">
    <source>
        <dbReference type="Google" id="ProtNLM"/>
    </source>
</evidence>
<evidence type="ECO:0000313" key="3">
    <source>
        <dbReference type="EMBL" id="KAK9819389.1"/>
    </source>
</evidence>
<organism evidence="3 4">
    <name type="scientific">Elliptochloris bilobata</name>
    <dbReference type="NCBI Taxonomy" id="381761"/>
    <lineage>
        <taxon>Eukaryota</taxon>
        <taxon>Viridiplantae</taxon>
        <taxon>Chlorophyta</taxon>
        <taxon>core chlorophytes</taxon>
        <taxon>Trebouxiophyceae</taxon>
        <taxon>Trebouxiophyceae incertae sedis</taxon>
        <taxon>Elliptochloris clade</taxon>
        <taxon>Elliptochloris</taxon>
    </lineage>
</organism>
<proteinExistence type="inferred from homology"/>
<reference evidence="3 4" key="1">
    <citation type="journal article" date="2024" name="Nat. Commun.">
        <title>Phylogenomics reveals the evolutionary origins of lichenization in chlorophyte algae.</title>
        <authorList>
            <person name="Puginier C."/>
            <person name="Libourel C."/>
            <person name="Otte J."/>
            <person name="Skaloud P."/>
            <person name="Haon M."/>
            <person name="Grisel S."/>
            <person name="Petersen M."/>
            <person name="Berrin J.G."/>
            <person name="Delaux P.M."/>
            <person name="Dal Grande F."/>
            <person name="Keller J."/>
        </authorList>
    </citation>
    <scope>NUCLEOTIDE SEQUENCE [LARGE SCALE GENOMIC DNA]</scope>
    <source>
        <strain evidence="3 4">SAG 245.80</strain>
    </source>
</reference>
<gene>
    <name evidence="3" type="ORF">WJX81_001102</name>
</gene>